<evidence type="ECO:0000256" key="7">
    <source>
        <dbReference type="ARBA" id="ARBA00025795"/>
    </source>
</evidence>
<keyword evidence="6" id="KW-0408">Iron</keyword>
<comment type="caution">
    <text evidence="9">The sequence shown here is derived from an EMBL/GenBank/DDBJ whole genome shotgun (WGS) entry which is preliminary data.</text>
</comment>
<organism evidence="9 10">
    <name type="scientific">Pholiota conissans</name>
    <dbReference type="NCBI Taxonomy" id="109636"/>
    <lineage>
        <taxon>Eukaryota</taxon>
        <taxon>Fungi</taxon>
        <taxon>Dikarya</taxon>
        <taxon>Basidiomycota</taxon>
        <taxon>Agaricomycotina</taxon>
        <taxon>Agaricomycetes</taxon>
        <taxon>Agaricomycetidae</taxon>
        <taxon>Agaricales</taxon>
        <taxon>Agaricineae</taxon>
        <taxon>Strophariaceae</taxon>
        <taxon>Pholiota</taxon>
    </lineage>
</organism>
<dbReference type="Pfam" id="PF01328">
    <property type="entry name" value="Peroxidase_2"/>
    <property type="match status" value="1"/>
</dbReference>
<evidence type="ECO:0000313" key="9">
    <source>
        <dbReference type="EMBL" id="KAF9476626.1"/>
    </source>
</evidence>
<sequence length="284" mass="31400">MSSMPIQFSHIAKDHEYQRAPSGASRSPCPALNTLANHGFIRRAGSDLKFFDLLRAIVLVYNLSYPLSFLLTAGAFITCGKVSFNNGGAWSVPPRSESQFQTPESITRKTIVVLVTIANTLMRIIPSVRLNLDALSARGHFKITHDASFVHPNVKPSTSPDPSLLKNLLDYALQCKDVDGNPKAGLGLADLAMYHVMRCKASASLDNLHSQISLGECSLTWEMLSSSNSERRLDGVIPVSRLEQWFGEERLPDGWWDVNGVRPVRPVGVWRARRLANFIDTLGK</sequence>
<evidence type="ECO:0000256" key="6">
    <source>
        <dbReference type="ARBA" id="ARBA00023004"/>
    </source>
</evidence>
<evidence type="ECO:0000256" key="3">
    <source>
        <dbReference type="ARBA" id="ARBA00022617"/>
    </source>
</evidence>
<evidence type="ECO:0000313" key="10">
    <source>
        <dbReference type="Proteomes" id="UP000807469"/>
    </source>
</evidence>
<protein>
    <recommendedName>
        <fullName evidence="8">Heme haloperoxidase family profile domain-containing protein</fullName>
    </recommendedName>
</protein>
<dbReference type="GO" id="GO:0004601">
    <property type="term" value="F:peroxidase activity"/>
    <property type="evidence" value="ECO:0007669"/>
    <property type="project" value="UniProtKB-KW"/>
</dbReference>
<keyword evidence="4" id="KW-0479">Metal-binding</keyword>
<dbReference type="Proteomes" id="UP000807469">
    <property type="component" value="Unassembled WGS sequence"/>
</dbReference>
<accession>A0A9P5YZA9</accession>
<evidence type="ECO:0000256" key="2">
    <source>
        <dbReference type="ARBA" id="ARBA00022559"/>
    </source>
</evidence>
<dbReference type="PROSITE" id="PS51405">
    <property type="entry name" value="HEME_HALOPEROXIDASE"/>
    <property type="match status" value="1"/>
</dbReference>
<dbReference type="PANTHER" id="PTHR33577">
    <property type="entry name" value="STERIGMATOCYSTIN BIOSYNTHESIS PEROXIDASE STCC-RELATED"/>
    <property type="match status" value="1"/>
</dbReference>
<keyword evidence="2" id="KW-0575">Peroxidase</keyword>
<keyword evidence="5" id="KW-0560">Oxidoreductase</keyword>
<dbReference type="InterPro" id="IPR000028">
    <property type="entry name" value="Chloroperoxidase"/>
</dbReference>
<dbReference type="AlphaFoldDB" id="A0A9P5YZA9"/>
<evidence type="ECO:0000256" key="1">
    <source>
        <dbReference type="ARBA" id="ARBA00001970"/>
    </source>
</evidence>
<dbReference type="OrthoDB" id="407298at2759"/>
<name>A0A9P5YZA9_9AGAR</name>
<evidence type="ECO:0000259" key="8">
    <source>
        <dbReference type="PROSITE" id="PS51405"/>
    </source>
</evidence>
<gene>
    <name evidence="9" type="ORF">BDN70DRAFT_157817</name>
</gene>
<comment type="cofactor">
    <cofactor evidence="1">
        <name>heme b</name>
        <dbReference type="ChEBI" id="CHEBI:60344"/>
    </cofactor>
</comment>
<comment type="similarity">
    <text evidence="7">Belongs to the chloroperoxidase family.</text>
</comment>
<evidence type="ECO:0000256" key="5">
    <source>
        <dbReference type="ARBA" id="ARBA00023002"/>
    </source>
</evidence>
<keyword evidence="10" id="KW-1185">Reference proteome</keyword>
<dbReference type="PANTHER" id="PTHR33577:SF9">
    <property type="entry name" value="PEROXIDASE STCC"/>
    <property type="match status" value="1"/>
</dbReference>
<dbReference type="Gene3D" id="1.10.489.10">
    <property type="entry name" value="Chloroperoxidase-like"/>
    <property type="match status" value="1"/>
</dbReference>
<proteinExistence type="inferred from homology"/>
<keyword evidence="3" id="KW-0349">Heme</keyword>
<reference evidence="9" key="1">
    <citation type="submission" date="2020-11" db="EMBL/GenBank/DDBJ databases">
        <authorList>
            <consortium name="DOE Joint Genome Institute"/>
            <person name="Ahrendt S."/>
            <person name="Riley R."/>
            <person name="Andreopoulos W."/>
            <person name="Labutti K."/>
            <person name="Pangilinan J."/>
            <person name="Ruiz-Duenas F.J."/>
            <person name="Barrasa J.M."/>
            <person name="Sanchez-Garcia M."/>
            <person name="Camarero S."/>
            <person name="Miyauchi S."/>
            <person name="Serrano A."/>
            <person name="Linde D."/>
            <person name="Babiker R."/>
            <person name="Drula E."/>
            <person name="Ayuso-Fernandez I."/>
            <person name="Pacheco R."/>
            <person name="Padilla G."/>
            <person name="Ferreira P."/>
            <person name="Barriuso J."/>
            <person name="Kellner H."/>
            <person name="Castanera R."/>
            <person name="Alfaro M."/>
            <person name="Ramirez L."/>
            <person name="Pisabarro A.G."/>
            <person name="Kuo A."/>
            <person name="Tritt A."/>
            <person name="Lipzen A."/>
            <person name="He G."/>
            <person name="Yan M."/>
            <person name="Ng V."/>
            <person name="Cullen D."/>
            <person name="Martin F."/>
            <person name="Rosso M.-N."/>
            <person name="Henrissat B."/>
            <person name="Hibbett D."/>
            <person name="Martinez A.T."/>
            <person name="Grigoriev I.V."/>
        </authorList>
    </citation>
    <scope>NUCLEOTIDE SEQUENCE</scope>
    <source>
        <strain evidence="9">CIRM-BRFM 674</strain>
    </source>
</reference>
<dbReference type="InterPro" id="IPR036851">
    <property type="entry name" value="Chloroperoxidase-like_sf"/>
</dbReference>
<dbReference type="GO" id="GO:0046872">
    <property type="term" value="F:metal ion binding"/>
    <property type="evidence" value="ECO:0007669"/>
    <property type="project" value="UniProtKB-KW"/>
</dbReference>
<feature type="domain" description="Heme haloperoxidase family profile" evidence="8">
    <location>
        <begin position="13"/>
        <end position="274"/>
    </location>
</feature>
<dbReference type="EMBL" id="MU155287">
    <property type="protein sequence ID" value="KAF9476626.1"/>
    <property type="molecule type" value="Genomic_DNA"/>
</dbReference>
<evidence type="ECO:0000256" key="4">
    <source>
        <dbReference type="ARBA" id="ARBA00022723"/>
    </source>
</evidence>
<dbReference type="SUPFAM" id="SSF47571">
    <property type="entry name" value="Cloroperoxidase"/>
    <property type="match status" value="1"/>
</dbReference>